<accession>A0ABR3Y346</accession>
<feature type="domain" description="Origin recognition complex subunit 3 N-terminal" evidence="7">
    <location>
        <begin position="58"/>
        <end position="346"/>
    </location>
</feature>
<keyword evidence="4" id="KW-0238">DNA-binding</keyword>
<protein>
    <recommendedName>
        <fullName evidence="11">Origin recognition complex subunit</fullName>
    </recommendedName>
</protein>
<dbReference type="InterPro" id="IPR040855">
    <property type="entry name" value="ORC_WH_C"/>
</dbReference>
<dbReference type="InterPro" id="IPR045667">
    <property type="entry name" value="ORC3_N"/>
</dbReference>
<dbReference type="EMBL" id="JAZHXJ010000013">
    <property type="protein sequence ID" value="KAL1882715.1"/>
    <property type="molecule type" value="Genomic_DNA"/>
</dbReference>
<feature type="region of interest" description="Disordered" evidence="6">
    <location>
        <begin position="21"/>
        <end position="51"/>
    </location>
</feature>
<evidence type="ECO:0008006" key="11">
    <source>
        <dbReference type="Google" id="ProtNLM"/>
    </source>
</evidence>
<dbReference type="PANTHER" id="PTHR12748">
    <property type="entry name" value="ORIGIN RECOGNITION COMPLEX SUBUNIT 3"/>
    <property type="match status" value="1"/>
</dbReference>
<evidence type="ECO:0000259" key="7">
    <source>
        <dbReference type="Pfam" id="PF07034"/>
    </source>
</evidence>
<evidence type="ECO:0000313" key="9">
    <source>
        <dbReference type="EMBL" id="KAL1882715.1"/>
    </source>
</evidence>
<comment type="subcellular location">
    <subcellularLocation>
        <location evidence="1">Nucleus</location>
    </subcellularLocation>
</comment>
<dbReference type="Proteomes" id="UP001586593">
    <property type="component" value="Unassembled WGS sequence"/>
</dbReference>
<evidence type="ECO:0000256" key="4">
    <source>
        <dbReference type="ARBA" id="ARBA00023125"/>
    </source>
</evidence>
<evidence type="ECO:0000256" key="1">
    <source>
        <dbReference type="ARBA" id="ARBA00004123"/>
    </source>
</evidence>
<feature type="domain" description="Origin recognition complex subunit 3 winged helix C-terminal" evidence="8">
    <location>
        <begin position="606"/>
        <end position="713"/>
    </location>
</feature>
<keyword evidence="5" id="KW-0539">Nucleus</keyword>
<dbReference type="PANTHER" id="PTHR12748:SF0">
    <property type="entry name" value="ORIGIN RECOGNITION COMPLEX SUBUNIT 3"/>
    <property type="match status" value="1"/>
</dbReference>
<evidence type="ECO:0000256" key="6">
    <source>
        <dbReference type="SAM" id="MobiDB-lite"/>
    </source>
</evidence>
<dbReference type="Pfam" id="PF07034">
    <property type="entry name" value="ORC3_N"/>
    <property type="match status" value="1"/>
</dbReference>
<evidence type="ECO:0000259" key="8">
    <source>
        <dbReference type="Pfam" id="PF18137"/>
    </source>
</evidence>
<dbReference type="Pfam" id="PF18137">
    <property type="entry name" value="WHD_ORC"/>
    <property type="match status" value="1"/>
</dbReference>
<evidence type="ECO:0000256" key="3">
    <source>
        <dbReference type="ARBA" id="ARBA00022705"/>
    </source>
</evidence>
<gene>
    <name evidence="9" type="ORF">VTK73DRAFT_1235</name>
</gene>
<organism evidence="9 10">
    <name type="scientific">Phialemonium thermophilum</name>
    <dbReference type="NCBI Taxonomy" id="223376"/>
    <lineage>
        <taxon>Eukaryota</taxon>
        <taxon>Fungi</taxon>
        <taxon>Dikarya</taxon>
        <taxon>Ascomycota</taxon>
        <taxon>Pezizomycotina</taxon>
        <taxon>Sordariomycetes</taxon>
        <taxon>Sordariomycetidae</taxon>
        <taxon>Cephalothecales</taxon>
        <taxon>Cephalothecaceae</taxon>
        <taxon>Phialemonium</taxon>
    </lineage>
</organism>
<dbReference type="InterPro" id="IPR020795">
    <property type="entry name" value="ORC3"/>
</dbReference>
<sequence>MDSIAISQFSSLEEDHLTTYIFSPEDGPGQTARPPKRRKVPKKDAISSGHPGLETKALSTFVPLFGGAEIEACVAARENLYQAAWPCIDTRIQSVLRDVNRNTLEDVSAFLRDAPDDRDKVTAAFIVTGPNVASQELLFEQLAEKLDDLSPAKVIRLRSAEAPNLKTALKKIIRDALSHSTQEQSLEVAVGKEGRKYLDYDLEALHAYLKLFGSRRVTVVFQDTEAFDGGLLSDLIVLFRSWSSRIQFSLVFGIATSVELLQARILKSVALQIHGRQFDVIQSDFVLESVFKAAVASGDVALLLGPKLLQNLVDRQEKQVAGIQVFVSSLKYAYMCQFYANPLSVLLYSDDDFLQTKLQPDHLEAVRTLGSFKDHVESAVNHGQLTYALALLESDESLLSLILQQRRKWREYVTRLLRAIHLLKATSISMDNFIGLYIRALANGIDLSAGDSPLADTIRRLQPEQAASLAQRLLDAVKDGNDELNLPGWHAEVEQFVTGLSATVTKIRSLIDVARNTHGRTVRSKYSAQSKVLRTTVVAQKVQLSHDSAELTDEDNQFTETMDRLVELVATATSCDSIDSLLFREVWVYDSKSPYQDVFIPRLGAVIERALSRPHDYLSCTCCGGVAEDGGMAKTLPATVILYRLYREAGALVNVADLWSAFYNCVTGDSDDGDPADERIVLVGFYQALAELRSMGYLRQSRKKMDHVAKSKWL</sequence>
<name>A0ABR3Y346_9PEZI</name>
<comment type="similarity">
    <text evidence="2">Belongs to the ORC3 family.</text>
</comment>
<reference evidence="9 10" key="1">
    <citation type="journal article" date="2024" name="Commun. Biol.">
        <title>Comparative genomic analysis of thermophilic fungi reveals convergent evolutionary adaptations and gene losses.</title>
        <authorList>
            <person name="Steindorff A.S."/>
            <person name="Aguilar-Pontes M.V."/>
            <person name="Robinson A.J."/>
            <person name="Andreopoulos B."/>
            <person name="LaButti K."/>
            <person name="Kuo A."/>
            <person name="Mondo S."/>
            <person name="Riley R."/>
            <person name="Otillar R."/>
            <person name="Haridas S."/>
            <person name="Lipzen A."/>
            <person name="Grimwood J."/>
            <person name="Schmutz J."/>
            <person name="Clum A."/>
            <person name="Reid I.D."/>
            <person name="Moisan M.C."/>
            <person name="Butler G."/>
            <person name="Nguyen T.T.M."/>
            <person name="Dewar K."/>
            <person name="Conant G."/>
            <person name="Drula E."/>
            <person name="Henrissat B."/>
            <person name="Hansel C."/>
            <person name="Singer S."/>
            <person name="Hutchinson M.I."/>
            <person name="de Vries R.P."/>
            <person name="Natvig D.O."/>
            <person name="Powell A.J."/>
            <person name="Tsang A."/>
            <person name="Grigoriev I.V."/>
        </authorList>
    </citation>
    <scope>NUCLEOTIDE SEQUENCE [LARGE SCALE GENOMIC DNA]</scope>
    <source>
        <strain evidence="9 10">ATCC 24622</strain>
    </source>
</reference>
<evidence type="ECO:0000256" key="2">
    <source>
        <dbReference type="ARBA" id="ARBA00010977"/>
    </source>
</evidence>
<evidence type="ECO:0000313" key="10">
    <source>
        <dbReference type="Proteomes" id="UP001586593"/>
    </source>
</evidence>
<evidence type="ECO:0000256" key="5">
    <source>
        <dbReference type="ARBA" id="ARBA00023242"/>
    </source>
</evidence>
<proteinExistence type="inferred from homology"/>
<keyword evidence="3" id="KW-0235">DNA replication</keyword>
<keyword evidence="10" id="KW-1185">Reference proteome</keyword>
<dbReference type="CDD" id="cd20704">
    <property type="entry name" value="Orc3"/>
    <property type="match status" value="2"/>
</dbReference>
<comment type="caution">
    <text evidence="9">The sequence shown here is derived from an EMBL/GenBank/DDBJ whole genome shotgun (WGS) entry which is preliminary data.</text>
</comment>